<name>A0A540MZN4_MALBA</name>
<sequence>MGFACVREPEASPSDEVEASKAEIFCGHSEGLAAAFGLINTAPGMPVRVTKNLYMCQSCHGTIKFISKVVRREISVRDTEKFHHFKDGSCTCGDEGYWGNSDK</sequence>
<dbReference type="Proteomes" id="UP000315295">
    <property type="component" value="Unassembled WGS sequence"/>
</dbReference>
<dbReference type="AlphaFoldDB" id="A0A540MZN4"/>
<evidence type="ECO:0000313" key="3">
    <source>
        <dbReference type="EMBL" id="TQE04234.1"/>
    </source>
</evidence>
<feature type="domain" description="DYW" evidence="2">
    <location>
        <begin position="18"/>
        <end position="94"/>
    </location>
</feature>
<evidence type="ECO:0000313" key="4">
    <source>
        <dbReference type="Proteomes" id="UP000315295"/>
    </source>
</evidence>
<protein>
    <recommendedName>
        <fullName evidence="2">DYW domain-containing protein</fullName>
    </recommendedName>
</protein>
<comment type="similarity">
    <text evidence="1">Belongs to the PPR family. PCMP-H subfamily.</text>
</comment>
<dbReference type="EMBL" id="VIEB01000143">
    <property type="protein sequence ID" value="TQE04234.1"/>
    <property type="molecule type" value="Genomic_DNA"/>
</dbReference>
<evidence type="ECO:0000259" key="2">
    <source>
        <dbReference type="Pfam" id="PF14432"/>
    </source>
</evidence>
<accession>A0A540MZN4</accession>
<evidence type="ECO:0000256" key="1">
    <source>
        <dbReference type="ARBA" id="ARBA00006643"/>
    </source>
</evidence>
<dbReference type="Pfam" id="PF14432">
    <property type="entry name" value="DYW_deaminase"/>
    <property type="match status" value="1"/>
</dbReference>
<dbReference type="InterPro" id="IPR032867">
    <property type="entry name" value="DYW_dom"/>
</dbReference>
<organism evidence="3 4">
    <name type="scientific">Malus baccata</name>
    <name type="common">Siberian crab apple</name>
    <name type="synonym">Pyrus baccata</name>
    <dbReference type="NCBI Taxonomy" id="106549"/>
    <lineage>
        <taxon>Eukaryota</taxon>
        <taxon>Viridiplantae</taxon>
        <taxon>Streptophyta</taxon>
        <taxon>Embryophyta</taxon>
        <taxon>Tracheophyta</taxon>
        <taxon>Spermatophyta</taxon>
        <taxon>Magnoliopsida</taxon>
        <taxon>eudicotyledons</taxon>
        <taxon>Gunneridae</taxon>
        <taxon>Pentapetalae</taxon>
        <taxon>rosids</taxon>
        <taxon>fabids</taxon>
        <taxon>Rosales</taxon>
        <taxon>Rosaceae</taxon>
        <taxon>Amygdaloideae</taxon>
        <taxon>Maleae</taxon>
        <taxon>Malus</taxon>
    </lineage>
</organism>
<comment type="caution">
    <text evidence="3">The sequence shown here is derived from an EMBL/GenBank/DDBJ whole genome shotgun (WGS) entry which is preliminary data.</text>
</comment>
<proteinExistence type="inferred from homology"/>
<keyword evidence="4" id="KW-1185">Reference proteome</keyword>
<gene>
    <name evidence="3" type="ORF">C1H46_010147</name>
</gene>
<dbReference type="STRING" id="106549.A0A540MZN4"/>
<reference evidence="3 4" key="1">
    <citation type="journal article" date="2019" name="G3 (Bethesda)">
        <title>Sequencing of a Wild Apple (Malus baccata) Genome Unravels the Differences Between Cultivated and Wild Apple Species Regarding Disease Resistance and Cold Tolerance.</title>
        <authorList>
            <person name="Chen X."/>
        </authorList>
    </citation>
    <scope>NUCLEOTIDE SEQUENCE [LARGE SCALE GENOMIC DNA]</scope>
    <source>
        <strain evidence="4">cv. Shandingzi</strain>
        <tissue evidence="3">Leaves</tissue>
    </source>
</reference>
<dbReference type="GO" id="GO:0008270">
    <property type="term" value="F:zinc ion binding"/>
    <property type="evidence" value="ECO:0007669"/>
    <property type="project" value="InterPro"/>
</dbReference>